<sequence>MGEEGTGKSTLIQYINNPLSISTYAKAQGEYSHSFQNPFYIPQALSEEQLEEKLYTYIFDSDKSDYFDYNTFFQLANEWHFKCELLEDEALTLKDLSGGEKLKIQLLRALALQPDLLLLDEPTSDLDLQSLEWLERFIQNSPLTILFISHDETFLSHTATAILHLELPKKRKKATYTYFQGTYQDYLTNRKRQYEKLTQVAKKEKEAFEHKQANLRKLHSQVENQLRATKDSTAGRLLAKKMKNIKSQEKKLSGEKEKLTQLPDTMETINLFSRKFKN</sequence>
<dbReference type="Gene3D" id="3.40.50.300">
    <property type="entry name" value="P-loop containing nucleotide triphosphate hydrolases"/>
    <property type="match status" value="1"/>
</dbReference>
<dbReference type="InterPro" id="IPR050611">
    <property type="entry name" value="ABCF"/>
</dbReference>
<keyword evidence="1" id="KW-0677">Repeat</keyword>
<dbReference type="InterPro" id="IPR027417">
    <property type="entry name" value="P-loop_NTPase"/>
</dbReference>
<accession>A0ABY9LL57</accession>
<gene>
    <name evidence="3" type="ORF">N1496_09660</name>
</gene>
<reference evidence="4" key="1">
    <citation type="submission" date="2022-10" db="EMBL/GenBank/DDBJ databases">
        <title>Streptococcus didelphis as causative of fatal infections in opossums (Didelphis albiventris).</title>
        <authorList>
            <person name="Breyer G.M."/>
            <person name="Da Silva M.E.R.J."/>
            <person name="Siqueira F.M."/>
        </authorList>
    </citation>
    <scope>NUCLEOTIDE SEQUENCE [LARGE SCALE GENOMIC DNA]</scope>
    <source>
        <strain evidence="4">LBVP101/21</strain>
    </source>
</reference>
<proteinExistence type="predicted"/>
<keyword evidence="3" id="KW-0067">ATP-binding</keyword>
<dbReference type="PANTHER" id="PTHR19211">
    <property type="entry name" value="ATP-BINDING TRANSPORT PROTEIN-RELATED"/>
    <property type="match status" value="1"/>
</dbReference>
<evidence type="ECO:0000313" key="3">
    <source>
        <dbReference type="EMBL" id="WMB28841.1"/>
    </source>
</evidence>
<dbReference type="PANTHER" id="PTHR19211:SF14">
    <property type="entry name" value="ATP-BINDING CASSETTE SUB-FAMILY F MEMBER 1"/>
    <property type="match status" value="1"/>
</dbReference>
<organism evidence="3 4">
    <name type="scientific">Streptococcus didelphis</name>
    <dbReference type="NCBI Taxonomy" id="102886"/>
    <lineage>
        <taxon>Bacteria</taxon>
        <taxon>Bacillati</taxon>
        <taxon>Bacillota</taxon>
        <taxon>Bacilli</taxon>
        <taxon>Lactobacillales</taxon>
        <taxon>Streptococcaceae</taxon>
        <taxon>Streptococcus</taxon>
    </lineage>
</organism>
<dbReference type="SUPFAM" id="SSF52540">
    <property type="entry name" value="P-loop containing nucleoside triphosphate hydrolases"/>
    <property type="match status" value="1"/>
</dbReference>
<keyword evidence="3" id="KW-0547">Nucleotide-binding</keyword>
<evidence type="ECO:0000259" key="2">
    <source>
        <dbReference type="Pfam" id="PF00005"/>
    </source>
</evidence>
<name>A0ABY9LL57_9STRE</name>
<dbReference type="Proteomes" id="UP001238096">
    <property type="component" value="Chromosome"/>
</dbReference>
<protein>
    <submittedName>
        <fullName evidence="3">ATP-binding cassette domain-containing protein</fullName>
    </submittedName>
</protein>
<evidence type="ECO:0000313" key="4">
    <source>
        <dbReference type="Proteomes" id="UP001238096"/>
    </source>
</evidence>
<dbReference type="EMBL" id="CP110509">
    <property type="protein sequence ID" value="WMB28841.1"/>
    <property type="molecule type" value="Genomic_DNA"/>
</dbReference>
<keyword evidence="4" id="KW-1185">Reference proteome</keyword>
<dbReference type="GO" id="GO:0005524">
    <property type="term" value="F:ATP binding"/>
    <property type="evidence" value="ECO:0007669"/>
    <property type="project" value="UniProtKB-KW"/>
</dbReference>
<dbReference type="Pfam" id="PF00005">
    <property type="entry name" value="ABC_tran"/>
    <property type="match status" value="1"/>
</dbReference>
<feature type="domain" description="ABC transporter" evidence="2">
    <location>
        <begin position="1"/>
        <end position="124"/>
    </location>
</feature>
<evidence type="ECO:0000256" key="1">
    <source>
        <dbReference type="ARBA" id="ARBA00022737"/>
    </source>
</evidence>
<dbReference type="InterPro" id="IPR003439">
    <property type="entry name" value="ABC_transporter-like_ATP-bd"/>
</dbReference>